<evidence type="ECO:0000313" key="3">
    <source>
        <dbReference type="Proteomes" id="UP001432322"/>
    </source>
</evidence>
<name>A0AAV5US46_9BILA</name>
<feature type="compositionally biased region" description="Basic and acidic residues" evidence="1">
    <location>
        <begin position="35"/>
        <end position="49"/>
    </location>
</feature>
<comment type="caution">
    <text evidence="2">The sequence shown here is derived from an EMBL/GenBank/DDBJ whole genome shotgun (WGS) entry which is preliminary data.</text>
</comment>
<feature type="region of interest" description="Disordered" evidence="1">
    <location>
        <begin position="1"/>
        <end position="67"/>
    </location>
</feature>
<keyword evidence="3" id="KW-1185">Reference proteome</keyword>
<gene>
    <name evidence="2" type="ORF">PFISCL1PPCAC_367</name>
</gene>
<dbReference type="AlphaFoldDB" id="A0AAV5US46"/>
<proteinExistence type="predicted"/>
<dbReference type="Proteomes" id="UP001432322">
    <property type="component" value="Unassembled WGS sequence"/>
</dbReference>
<evidence type="ECO:0000256" key="1">
    <source>
        <dbReference type="SAM" id="MobiDB-lite"/>
    </source>
</evidence>
<accession>A0AAV5US46</accession>
<reference evidence="2" key="1">
    <citation type="submission" date="2023-10" db="EMBL/GenBank/DDBJ databases">
        <title>Genome assembly of Pristionchus species.</title>
        <authorList>
            <person name="Yoshida K."/>
            <person name="Sommer R.J."/>
        </authorList>
    </citation>
    <scope>NUCLEOTIDE SEQUENCE</scope>
    <source>
        <strain evidence="2">RS5133</strain>
    </source>
</reference>
<feature type="non-terminal residue" evidence="2">
    <location>
        <position position="1"/>
    </location>
</feature>
<feature type="compositionally biased region" description="Low complexity" evidence="1">
    <location>
        <begin position="14"/>
        <end position="26"/>
    </location>
</feature>
<evidence type="ECO:0000313" key="2">
    <source>
        <dbReference type="EMBL" id="GMT09070.1"/>
    </source>
</evidence>
<sequence length="265" mass="30996">CASDEESDTPARPDSASSGSSASSGDSSDEDYFGFDDRRSDVPMKETTRSARSAPCRRLNKKEKRDLRDSRIHDLKRSIYSHASETWRLRGYAETLLVTKDQGLVEEQVKCELRIARIEKYLLKVPEEDLGHLRSALKKEKLKLDDYKKRLQLSSTNGQLRWPASDGTIGRITVEDGSADIAARLQKRREWCRRKELYHARELVNTEKDYLQFEPYSDKEMLDLALIDRLERKHEERKEKKKDNELRDHLQMMEDLERYKQLCPS</sequence>
<protein>
    <submittedName>
        <fullName evidence="2">Uncharacterized protein</fullName>
    </submittedName>
</protein>
<organism evidence="2 3">
    <name type="scientific">Pristionchus fissidentatus</name>
    <dbReference type="NCBI Taxonomy" id="1538716"/>
    <lineage>
        <taxon>Eukaryota</taxon>
        <taxon>Metazoa</taxon>
        <taxon>Ecdysozoa</taxon>
        <taxon>Nematoda</taxon>
        <taxon>Chromadorea</taxon>
        <taxon>Rhabditida</taxon>
        <taxon>Rhabditina</taxon>
        <taxon>Diplogasteromorpha</taxon>
        <taxon>Diplogasteroidea</taxon>
        <taxon>Neodiplogasteridae</taxon>
        <taxon>Pristionchus</taxon>
    </lineage>
</organism>
<dbReference type="EMBL" id="BTSY01000001">
    <property type="protein sequence ID" value="GMT09070.1"/>
    <property type="molecule type" value="Genomic_DNA"/>
</dbReference>